<accession>A0A367IQE2</accession>
<dbReference type="PANTHER" id="PTHR47093:SF1">
    <property type="entry name" value="PROTEIN JSN1-RELATED"/>
    <property type="match status" value="1"/>
</dbReference>
<keyword evidence="1" id="KW-0677">Repeat</keyword>
<evidence type="ECO:0000313" key="5">
    <source>
        <dbReference type="Proteomes" id="UP000253551"/>
    </source>
</evidence>
<protein>
    <recommendedName>
        <fullName evidence="3">PUM-HD domain-containing protein</fullName>
    </recommendedName>
</protein>
<dbReference type="Gene3D" id="1.25.10.10">
    <property type="entry name" value="Leucine-rich Repeat Variant"/>
    <property type="match status" value="1"/>
</dbReference>
<evidence type="ECO:0000256" key="1">
    <source>
        <dbReference type="ARBA" id="ARBA00022737"/>
    </source>
</evidence>
<dbReference type="GO" id="GO:0000288">
    <property type="term" value="P:nuclear-transcribed mRNA catabolic process, deadenylation-dependent decay"/>
    <property type="evidence" value="ECO:0007669"/>
    <property type="project" value="TreeGrafter"/>
</dbReference>
<dbReference type="EMBL" id="PJQM01006292">
    <property type="protein sequence ID" value="RCH79917.1"/>
    <property type="molecule type" value="Genomic_DNA"/>
</dbReference>
<dbReference type="InterPro" id="IPR052645">
    <property type="entry name" value="Pumilio_domain_protein"/>
</dbReference>
<feature type="repeat" description="Pumilio" evidence="2">
    <location>
        <begin position="122"/>
        <end position="157"/>
    </location>
</feature>
<dbReference type="PROSITE" id="PS50303">
    <property type="entry name" value="PUM_HD"/>
    <property type="match status" value="1"/>
</dbReference>
<evidence type="ECO:0000259" key="3">
    <source>
        <dbReference type="PROSITE" id="PS50303"/>
    </source>
</evidence>
<feature type="repeat" description="Pumilio" evidence="2">
    <location>
        <begin position="233"/>
        <end position="269"/>
    </location>
</feature>
<name>A0A367IQE2_RHIST</name>
<keyword evidence="5" id="KW-1185">Reference proteome</keyword>
<evidence type="ECO:0000256" key="2">
    <source>
        <dbReference type="PROSITE-ProRule" id="PRU00317"/>
    </source>
</evidence>
<reference evidence="4 5" key="1">
    <citation type="journal article" date="2018" name="G3 (Bethesda)">
        <title>Phylogenetic and Phylogenomic Definition of Rhizopus Species.</title>
        <authorList>
            <person name="Gryganskyi A.P."/>
            <person name="Golan J."/>
            <person name="Dolatabadi S."/>
            <person name="Mondo S."/>
            <person name="Robb S."/>
            <person name="Idnurm A."/>
            <person name="Muszewska A."/>
            <person name="Steczkiewicz K."/>
            <person name="Masonjones S."/>
            <person name="Liao H.L."/>
            <person name="Gajdeczka M.T."/>
            <person name="Anike F."/>
            <person name="Vuek A."/>
            <person name="Anishchenko I.M."/>
            <person name="Voigt K."/>
            <person name="de Hoog G.S."/>
            <person name="Smith M.E."/>
            <person name="Heitman J."/>
            <person name="Vilgalys R."/>
            <person name="Stajich J.E."/>
        </authorList>
    </citation>
    <scope>NUCLEOTIDE SEQUENCE [LARGE SCALE GENOMIC DNA]</scope>
    <source>
        <strain evidence="4 5">LSU 92-RS-03</strain>
    </source>
</reference>
<proteinExistence type="predicted"/>
<dbReference type="InterPro" id="IPR011989">
    <property type="entry name" value="ARM-like"/>
</dbReference>
<dbReference type="InterPro" id="IPR033133">
    <property type="entry name" value="PUM-HD"/>
</dbReference>
<dbReference type="SUPFAM" id="SSF48371">
    <property type="entry name" value="ARM repeat"/>
    <property type="match status" value="1"/>
</dbReference>
<dbReference type="PANTHER" id="PTHR47093">
    <property type="entry name" value="PROTEIN JSN1-RELATED"/>
    <property type="match status" value="1"/>
</dbReference>
<dbReference type="SMART" id="SM00025">
    <property type="entry name" value="Pumilio"/>
    <property type="match status" value="6"/>
</dbReference>
<dbReference type="GO" id="GO:0003723">
    <property type="term" value="F:RNA binding"/>
    <property type="evidence" value="ECO:0007669"/>
    <property type="project" value="InterPro"/>
</dbReference>
<dbReference type="OrthoDB" id="2017782at2759"/>
<dbReference type="STRING" id="4846.A0A367IQE2"/>
<sequence>MHHTYFDAIPAVPELSTHRKLDAGRLREMRKRMDHATDKQKEAETIAYECLDDIAEISSDYIGNTVVQRLFEKCTEETKTSMLERIAPHLAAISVHKNGTWATQKIIDLAKTPAQIRLIRQYLQPYVPPLLLDQFGNYAVQCFLRLGDFEQAQFIFDAMVEKLMPIAQGRFGARSMRGILESDSMTNQQKLFVVASLCQHAVALSTNANSALLLTWLIESTEIEGRCKTMASRLIPHLSQLCIHKIASQVIYKLINQTTEPEAQQLIVQELLDNDQTLNDILSDQVRGLTFIQKVVVCPALLSPTRQAMSKKVCSALQTLHGPGHKKLLGLLLESSQED</sequence>
<evidence type="ECO:0000313" key="4">
    <source>
        <dbReference type="EMBL" id="RCH79917.1"/>
    </source>
</evidence>
<dbReference type="InterPro" id="IPR001313">
    <property type="entry name" value="Pumilio_RNA-bd_rpt"/>
</dbReference>
<gene>
    <name evidence="4" type="ORF">CU098_002274</name>
</gene>
<feature type="repeat" description="Pumilio" evidence="2">
    <location>
        <begin position="49"/>
        <end position="84"/>
    </location>
</feature>
<feature type="repeat" description="Pumilio" evidence="2">
    <location>
        <begin position="85"/>
        <end position="120"/>
    </location>
</feature>
<dbReference type="PROSITE" id="PS50302">
    <property type="entry name" value="PUM"/>
    <property type="match status" value="4"/>
</dbReference>
<feature type="domain" description="PUM-HD" evidence="3">
    <location>
        <begin position="1"/>
        <end position="336"/>
    </location>
</feature>
<organism evidence="4 5">
    <name type="scientific">Rhizopus stolonifer</name>
    <name type="common">Rhizopus nigricans</name>
    <dbReference type="NCBI Taxonomy" id="4846"/>
    <lineage>
        <taxon>Eukaryota</taxon>
        <taxon>Fungi</taxon>
        <taxon>Fungi incertae sedis</taxon>
        <taxon>Mucoromycota</taxon>
        <taxon>Mucoromycotina</taxon>
        <taxon>Mucoromycetes</taxon>
        <taxon>Mucorales</taxon>
        <taxon>Mucorineae</taxon>
        <taxon>Rhizopodaceae</taxon>
        <taxon>Rhizopus</taxon>
    </lineage>
</organism>
<dbReference type="Pfam" id="PF00806">
    <property type="entry name" value="PUF"/>
    <property type="match status" value="4"/>
</dbReference>
<dbReference type="Proteomes" id="UP000253551">
    <property type="component" value="Unassembled WGS sequence"/>
</dbReference>
<dbReference type="AlphaFoldDB" id="A0A367IQE2"/>
<dbReference type="InterPro" id="IPR016024">
    <property type="entry name" value="ARM-type_fold"/>
</dbReference>
<comment type="caution">
    <text evidence="4">The sequence shown here is derived from an EMBL/GenBank/DDBJ whole genome shotgun (WGS) entry which is preliminary data.</text>
</comment>